<dbReference type="GO" id="GO:0043248">
    <property type="term" value="P:proteasome assembly"/>
    <property type="evidence" value="ECO:0007669"/>
    <property type="project" value="EnsemblFungi"/>
</dbReference>
<dbReference type="GO" id="GO:0005829">
    <property type="term" value="C:cytosol"/>
    <property type="evidence" value="ECO:0007669"/>
    <property type="project" value="EnsemblFungi"/>
</dbReference>
<dbReference type="GO" id="GO:0008541">
    <property type="term" value="C:proteasome regulatory particle, lid subcomplex"/>
    <property type="evidence" value="ECO:0007669"/>
    <property type="project" value="EnsemblFungi"/>
</dbReference>
<keyword evidence="5" id="KW-1185">Reference proteome</keyword>
<organism evidence="4 5">
    <name type="scientific">Gonapodya prolifera (strain JEL478)</name>
    <name type="common">Monoblepharis prolifera</name>
    <dbReference type="NCBI Taxonomy" id="1344416"/>
    <lineage>
        <taxon>Eukaryota</taxon>
        <taxon>Fungi</taxon>
        <taxon>Fungi incertae sedis</taxon>
        <taxon>Chytridiomycota</taxon>
        <taxon>Chytridiomycota incertae sedis</taxon>
        <taxon>Monoblepharidomycetes</taxon>
        <taxon>Monoblepharidales</taxon>
        <taxon>Gonapodyaceae</taxon>
        <taxon>Gonapodya</taxon>
    </lineage>
</organism>
<dbReference type="GO" id="GO:0043161">
    <property type="term" value="P:proteasome-mediated ubiquitin-dependent protein catabolic process"/>
    <property type="evidence" value="ECO:0007669"/>
    <property type="project" value="EnsemblFungi"/>
</dbReference>
<dbReference type="OrthoDB" id="1093at2759"/>
<accession>A0A139APR4</accession>
<dbReference type="AlphaFoldDB" id="A0A139APR4"/>
<dbReference type="EMBL" id="KQ965741">
    <property type="protein sequence ID" value="KXS18718.1"/>
    <property type="molecule type" value="Genomic_DNA"/>
</dbReference>
<dbReference type="InterPro" id="IPR035298">
    <property type="entry name" value="PSMD13"/>
</dbReference>
<feature type="domain" description="PCI" evidence="3">
    <location>
        <begin position="174"/>
        <end position="345"/>
    </location>
</feature>
<dbReference type="Pfam" id="PF01399">
    <property type="entry name" value="PCI"/>
    <property type="match status" value="1"/>
</dbReference>
<proteinExistence type="inferred from homology"/>
<evidence type="ECO:0000256" key="2">
    <source>
        <dbReference type="ARBA" id="ARBA00022942"/>
    </source>
</evidence>
<dbReference type="PROSITE" id="PS50250">
    <property type="entry name" value="PCI"/>
    <property type="match status" value="1"/>
</dbReference>
<dbReference type="InterPro" id="IPR000717">
    <property type="entry name" value="PCI_dom"/>
</dbReference>
<dbReference type="STRING" id="1344416.A0A139APR4"/>
<sequence length="384" mass="43757">MEMDLDVSGFLAEARSRAPDTIKEFFTQFGDLYDRKLWHQLTVQLQTFASHADARPFLVTVYNNFVKDWAKRMNQLKLVQFAVLAASTFADPSESAEFLHPLLASTQEHPDAHVVATMEWAHWKLLSGDLESTRKAMEECEKEVDKMEGMDAAINSSFFRVSADYYKAKASYHQFYHSALLYLSSVPSVDDIPLAERQQRAADLTLAALLADDLYNFGELLQHPVLETLKGTGQAWLADLLLCFNRGDMDAFEKWAVGPKGKENPLLAASLPFLRQKLHLTALVERTFARTREQRSRMRFSDVAKETRVKEDEVEHLVMRALSLGLVKGSIDEVERVVQITWVQTRTLDKQQIAGMRDRLGEWGTKVGDMVQDLERQEAELLVQ</sequence>
<dbReference type="GO" id="GO:0005198">
    <property type="term" value="F:structural molecule activity"/>
    <property type="evidence" value="ECO:0007669"/>
    <property type="project" value="EnsemblFungi"/>
</dbReference>
<evidence type="ECO:0000313" key="5">
    <source>
        <dbReference type="Proteomes" id="UP000070544"/>
    </source>
</evidence>
<name>A0A139APR4_GONPJ</name>
<gene>
    <name evidence="4" type="ORF">M427DRAFT_53665</name>
</gene>
<dbReference type="InterPro" id="IPR036390">
    <property type="entry name" value="WH_DNA-bd_sf"/>
</dbReference>
<dbReference type="Pfam" id="PF22037">
    <property type="entry name" value="PSD13_N"/>
    <property type="match status" value="1"/>
</dbReference>
<evidence type="ECO:0000256" key="1">
    <source>
        <dbReference type="ARBA" id="ARBA00006207"/>
    </source>
</evidence>
<dbReference type="PANTHER" id="PTHR10539">
    <property type="entry name" value="26S PROTEASOME NON-ATPASE REGULATORY SUBUNIT 13"/>
    <property type="match status" value="1"/>
</dbReference>
<dbReference type="InterPro" id="IPR040798">
    <property type="entry name" value="Rpn9_C"/>
</dbReference>
<protein>
    <recommendedName>
        <fullName evidence="3">PCI domain-containing protein</fullName>
    </recommendedName>
</protein>
<dbReference type="Pfam" id="PF18261">
    <property type="entry name" value="Rpn9_C"/>
    <property type="match status" value="1"/>
</dbReference>
<comment type="similarity">
    <text evidence="1">Belongs to the proteasome subunit S11 family.</text>
</comment>
<dbReference type="SMART" id="SM00088">
    <property type="entry name" value="PINT"/>
    <property type="match status" value="1"/>
</dbReference>
<dbReference type="Proteomes" id="UP000070544">
    <property type="component" value="Unassembled WGS sequence"/>
</dbReference>
<dbReference type="GO" id="GO:0034515">
    <property type="term" value="C:proteasome storage granule"/>
    <property type="evidence" value="ECO:0007669"/>
    <property type="project" value="EnsemblFungi"/>
</dbReference>
<dbReference type="PANTHER" id="PTHR10539:SF0">
    <property type="entry name" value="26S PROTEASOME NON-ATPASE REGULATORY SUBUNIT 13"/>
    <property type="match status" value="1"/>
</dbReference>
<keyword evidence="2" id="KW-0647">Proteasome</keyword>
<dbReference type="OMA" id="SFEDYWE"/>
<dbReference type="InterPro" id="IPR054179">
    <property type="entry name" value="PSD13_N"/>
</dbReference>
<evidence type="ECO:0000313" key="4">
    <source>
        <dbReference type="EMBL" id="KXS18718.1"/>
    </source>
</evidence>
<dbReference type="SUPFAM" id="SSF46785">
    <property type="entry name" value="Winged helix' DNA-binding domain"/>
    <property type="match status" value="1"/>
</dbReference>
<reference evidence="4 5" key="1">
    <citation type="journal article" date="2015" name="Genome Biol. Evol.">
        <title>Phylogenomic analyses indicate that early fungi evolved digesting cell walls of algal ancestors of land plants.</title>
        <authorList>
            <person name="Chang Y."/>
            <person name="Wang S."/>
            <person name="Sekimoto S."/>
            <person name="Aerts A.L."/>
            <person name="Choi C."/>
            <person name="Clum A."/>
            <person name="LaButti K.M."/>
            <person name="Lindquist E.A."/>
            <person name="Yee Ngan C."/>
            <person name="Ohm R.A."/>
            <person name="Salamov A.A."/>
            <person name="Grigoriev I.V."/>
            <person name="Spatafora J.W."/>
            <person name="Berbee M.L."/>
        </authorList>
    </citation>
    <scope>NUCLEOTIDE SEQUENCE [LARGE SCALE GENOMIC DNA]</scope>
    <source>
        <strain evidence="4 5">JEL478</strain>
    </source>
</reference>
<evidence type="ECO:0000259" key="3">
    <source>
        <dbReference type="PROSITE" id="PS50250"/>
    </source>
</evidence>
<dbReference type="GO" id="GO:0005634">
    <property type="term" value="C:nucleus"/>
    <property type="evidence" value="ECO:0007669"/>
    <property type="project" value="EnsemblFungi"/>
</dbReference>